<gene>
    <name evidence="1" type="ORF">HF526_00190</name>
</gene>
<reference evidence="1 2" key="1">
    <citation type="submission" date="2020-04" db="EMBL/GenBank/DDBJ databases">
        <authorList>
            <person name="Klaysubun C."/>
            <person name="Duangmal K."/>
            <person name="Lipun K."/>
        </authorList>
    </citation>
    <scope>NUCLEOTIDE SEQUENCE [LARGE SCALE GENOMIC DNA]</scope>
    <source>
        <strain evidence="1 2">K10HN5</strain>
    </source>
</reference>
<accession>A0ABX1S2G6</accession>
<comment type="caution">
    <text evidence="1">The sequence shown here is derived from an EMBL/GenBank/DDBJ whole genome shotgun (WGS) entry which is preliminary data.</text>
</comment>
<keyword evidence="2" id="KW-1185">Reference proteome</keyword>
<dbReference type="RefSeq" id="WP_169379131.1">
    <property type="nucleotide sequence ID" value="NZ_JAAXLA010000001.1"/>
</dbReference>
<name>A0ABX1S2G6_9PSEU</name>
<organism evidence="1 2">
    <name type="scientific">Pseudonocardia acidicola</name>
    <dbReference type="NCBI Taxonomy" id="2724939"/>
    <lineage>
        <taxon>Bacteria</taxon>
        <taxon>Bacillati</taxon>
        <taxon>Actinomycetota</taxon>
        <taxon>Actinomycetes</taxon>
        <taxon>Pseudonocardiales</taxon>
        <taxon>Pseudonocardiaceae</taxon>
        <taxon>Pseudonocardia</taxon>
    </lineage>
</organism>
<dbReference type="Proteomes" id="UP000820669">
    <property type="component" value="Unassembled WGS sequence"/>
</dbReference>
<evidence type="ECO:0000313" key="2">
    <source>
        <dbReference type="Proteomes" id="UP000820669"/>
    </source>
</evidence>
<protein>
    <submittedName>
        <fullName evidence="1">Uncharacterized protein</fullName>
    </submittedName>
</protein>
<dbReference type="EMBL" id="JAAXLA010000001">
    <property type="protein sequence ID" value="NMH95751.1"/>
    <property type="molecule type" value="Genomic_DNA"/>
</dbReference>
<evidence type="ECO:0000313" key="1">
    <source>
        <dbReference type="EMBL" id="NMH95751.1"/>
    </source>
</evidence>
<proteinExistence type="predicted"/>
<sequence length="51" mass="6045">MPLDPEPVRRPGAMVRAAVECRVRRRIERYTEIAMRIVDHRGQRSPERPFS</sequence>